<dbReference type="InterPro" id="IPR024788">
    <property type="entry name" value="Malectin-like_Carb-bd_dom"/>
</dbReference>
<dbReference type="AlphaFoldDB" id="A0A9R0VNJ7"/>
<dbReference type="Gramene" id="TRITD3Av1G207040.1">
    <property type="protein sequence ID" value="TRITD3Av1G207040.1"/>
    <property type="gene ID" value="TRITD3Av1G207040"/>
</dbReference>
<name>A0A9R0VNJ7_TRITD</name>
<reference evidence="3 4" key="1">
    <citation type="submission" date="2017-09" db="EMBL/GenBank/DDBJ databases">
        <authorList>
            <consortium name="International Durum Wheat Genome Sequencing Consortium (IDWGSC)"/>
            <person name="Milanesi L."/>
        </authorList>
    </citation>
    <scope>NUCLEOTIDE SEQUENCE [LARGE SCALE GENOMIC DNA]</scope>
    <source>
        <strain evidence="4">cv. Svevo</strain>
    </source>
</reference>
<evidence type="ECO:0000313" key="4">
    <source>
        <dbReference type="Proteomes" id="UP000324705"/>
    </source>
</evidence>
<accession>A0A9R0VNJ7</accession>
<feature type="domain" description="Malectin-like" evidence="2">
    <location>
        <begin position="60"/>
        <end position="235"/>
    </location>
</feature>
<dbReference type="Pfam" id="PF12819">
    <property type="entry name" value="Malectin_like"/>
    <property type="match status" value="1"/>
</dbReference>
<dbReference type="PANTHER" id="PTHR45631">
    <property type="entry name" value="OS07G0107800 PROTEIN-RELATED"/>
    <property type="match status" value="1"/>
</dbReference>
<evidence type="ECO:0000313" key="3">
    <source>
        <dbReference type="EMBL" id="VAH65150.1"/>
    </source>
</evidence>
<keyword evidence="4" id="KW-1185">Reference proteome</keyword>
<protein>
    <recommendedName>
        <fullName evidence="2">Malectin-like domain-containing protein</fullName>
    </recommendedName>
</protein>
<gene>
    <name evidence="3" type="ORF">TRITD_3Av1G207040</name>
</gene>
<comment type="subcellular location">
    <subcellularLocation>
        <location evidence="1">Membrane</location>
        <topology evidence="1">Single-pass membrane protein</topology>
    </subcellularLocation>
</comment>
<sequence length="262" mass="29399">MNRQFCFLKLLIERRGQEQKSTMVISFSCPASSRKLTWFLALLFIMARVYGQSTSGFISIDCGNSNTYNDITTGIQYQSDVGFVEGGLSYNISAEAPVANEQQKTLRSFPEGSRNCYALPSSIGKKYLLRATFTYRNYDGLNRTMDGSPFLFGLHIGVNFWETVNLTNWNDPLMKEVLTVAPGDSVSVCLINFGTGTPFVSSLELRPLQDAMYPFVNSSVSISYFKRFRFGNITDHITSQLHERSQEALQFGTNKESIPGKV</sequence>
<proteinExistence type="predicted"/>
<evidence type="ECO:0000256" key="1">
    <source>
        <dbReference type="ARBA" id="ARBA00004167"/>
    </source>
</evidence>
<evidence type="ECO:0000259" key="2">
    <source>
        <dbReference type="Pfam" id="PF12819"/>
    </source>
</evidence>
<dbReference type="PANTHER" id="PTHR45631:SF204">
    <property type="entry name" value="OS01G0810800 PROTEIN"/>
    <property type="match status" value="1"/>
</dbReference>
<dbReference type="GO" id="GO:0016020">
    <property type="term" value="C:membrane"/>
    <property type="evidence" value="ECO:0007669"/>
    <property type="project" value="UniProtKB-SubCell"/>
</dbReference>
<dbReference type="Proteomes" id="UP000324705">
    <property type="component" value="Chromosome 3A"/>
</dbReference>
<dbReference type="EMBL" id="LT934115">
    <property type="protein sequence ID" value="VAH65150.1"/>
    <property type="molecule type" value="Genomic_DNA"/>
</dbReference>
<dbReference type="OMA" id="YLLRIWF"/>
<organism evidence="3 4">
    <name type="scientific">Triticum turgidum subsp. durum</name>
    <name type="common">Durum wheat</name>
    <name type="synonym">Triticum durum</name>
    <dbReference type="NCBI Taxonomy" id="4567"/>
    <lineage>
        <taxon>Eukaryota</taxon>
        <taxon>Viridiplantae</taxon>
        <taxon>Streptophyta</taxon>
        <taxon>Embryophyta</taxon>
        <taxon>Tracheophyta</taxon>
        <taxon>Spermatophyta</taxon>
        <taxon>Magnoliopsida</taxon>
        <taxon>Liliopsida</taxon>
        <taxon>Poales</taxon>
        <taxon>Poaceae</taxon>
        <taxon>BOP clade</taxon>
        <taxon>Pooideae</taxon>
        <taxon>Triticodae</taxon>
        <taxon>Triticeae</taxon>
        <taxon>Triticinae</taxon>
        <taxon>Triticum</taxon>
    </lineage>
</organism>